<reference evidence="1 2" key="1">
    <citation type="submission" date="2017-04" db="EMBL/GenBank/DDBJ databases">
        <authorList>
            <person name="Afonso C.L."/>
            <person name="Miller P.J."/>
            <person name="Scott M.A."/>
            <person name="Spackman E."/>
            <person name="Goraichik I."/>
            <person name="Dimitrov K.M."/>
            <person name="Suarez D.L."/>
            <person name="Swayne D.E."/>
        </authorList>
    </citation>
    <scope>NUCLEOTIDE SEQUENCE [LARGE SCALE GENOMIC DNA]</scope>
    <source>
        <strain evidence="2">XA(T)</strain>
    </source>
</reference>
<accession>A0A1X9LKD9</accession>
<dbReference type="Proteomes" id="UP000192775">
    <property type="component" value="Chromosome"/>
</dbReference>
<evidence type="ECO:0000313" key="1">
    <source>
        <dbReference type="EMBL" id="ARJ05675.1"/>
    </source>
</evidence>
<dbReference type="RefSeq" id="WP_085019813.1">
    <property type="nucleotide sequence ID" value="NZ_BMHD01000001.1"/>
</dbReference>
<name>A0A1X9LKD9_9MICO</name>
<dbReference type="STRING" id="1619308.B5808_10910"/>
<organism evidence="1 2">
    <name type="scientific">Cnuibacter physcomitrellae</name>
    <dbReference type="NCBI Taxonomy" id="1619308"/>
    <lineage>
        <taxon>Bacteria</taxon>
        <taxon>Bacillati</taxon>
        <taxon>Actinomycetota</taxon>
        <taxon>Actinomycetes</taxon>
        <taxon>Micrococcales</taxon>
        <taxon>Microbacteriaceae</taxon>
        <taxon>Cnuibacter</taxon>
    </lineage>
</organism>
<dbReference type="EMBL" id="CP020715">
    <property type="protein sequence ID" value="ARJ05675.1"/>
    <property type="molecule type" value="Genomic_DNA"/>
</dbReference>
<protein>
    <submittedName>
        <fullName evidence="1">Uncharacterized protein</fullName>
    </submittedName>
</protein>
<gene>
    <name evidence="1" type="ORF">B5808_10910</name>
</gene>
<sequence>MPDLLVDTDTLRSLDEALKLIVATLDGAEGMSRSTADASGNGELAGRLIDFADDWEDNREDMLDAVRTVSDAIHFISEGFEMLDQDLVQKLLGNGR</sequence>
<keyword evidence="2" id="KW-1185">Reference proteome</keyword>
<proteinExistence type="predicted"/>
<dbReference type="AlphaFoldDB" id="A0A1X9LKD9"/>
<dbReference type="KEGG" id="cphy:B5808_10910"/>
<evidence type="ECO:0000313" key="2">
    <source>
        <dbReference type="Proteomes" id="UP000192775"/>
    </source>
</evidence>